<feature type="transmembrane region" description="Helical" evidence="1">
    <location>
        <begin position="141"/>
        <end position="159"/>
    </location>
</feature>
<protein>
    <recommendedName>
        <fullName evidence="4">Beta-methylgalactoside transporter</fullName>
    </recommendedName>
</protein>
<comment type="caution">
    <text evidence="2">The sequence shown here is derived from an EMBL/GenBank/DDBJ whole genome shotgun (WGS) entry which is preliminary data.</text>
</comment>
<dbReference type="STRING" id="1907939.BKL49_10920"/>
<evidence type="ECO:0000256" key="1">
    <source>
        <dbReference type="SAM" id="Phobius"/>
    </source>
</evidence>
<dbReference type="OrthoDB" id="5689171at2"/>
<gene>
    <name evidence="2" type="ORF">BKL49_10920</name>
</gene>
<keyword evidence="3" id="KW-1185">Reference proteome</keyword>
<proteinExistence type="predicted"/>
<organism evidence="2 3">
    <name type="scientific">Rodentibacter myodis</name>
    <dbReference type="NCBI Taxonomy" id="1907939"/>
    <lineage>
        <taxon>Bacteria</taxon>
        <taxon>Pseudomonadati</taxon>
        <taxon>Pseudomonadota</taxon>
        <taxon>Gammaproteobacteria</taxon>
        <taxon>Pasteurellales</taxon>
        <taxon>Pasteurellaceae</taxon>
        <taxon>Rodentibacter</taxon>
    </lineage>
</organism>
<feature type="transmembrane region" description="Helical" evidence="1">
    <location>
        <begin position="107"/>
        <end position="129"/>
    </location>
</feature>
<keyword evidence="1" id="KW-0472">Membrane</keyword>
<feature type="transmembrane region" description="Helical" evidence="1">
    <location>
        <begin position="193"/>
        <end position="212"/>
    </location>
</feature>
<keyword evidence="1" id="KW-1133">Transmembrane helix</keyword>
<sequence length="250" mass="28115">MKINFTQVLQDSWHFFRNQQKIALQFVLILFMVQMASVLLSPPLIPQDTLPNNTALPDVGNLESGMLLSFFITQLASAFISAWVLISVHQISQQNYRTLAQSFRATLPRFVGAIVLEVIAITPLLFALIEIATSVMSQTPTAPSIVSFLVFLFGMYFFVRLNLSATHYLTTQDSISQSLKKVWLQGMKRKGDLFIYTLLIYVVAPLLISPIISIPGNIFFAVVTSLLVATVNILKLVITYRFYSLLMKEV</sequence>
<reference evidence="2 3" key="1">
    <citation type="submission" date="2016-10" db="EMBL/GenBank/DDBJ databases">
        <title>Rodentibacter gen. nov. and new species.</title>
        <authorList>
            <person name="Christensen H."/>
        </authorList>
    </citation>
    <scope>NUCLEOTIDE SEQUENCE [LARGE SCALE GENOMIC DNA]</scope>
    <source>
        <strain evidence="2 3">Ac151</strain>
    </source>
</reference>
<dbReference type="AlphaFoldDB" id="A0A1V3JIE7"/>
<dbReference type="EMBL" id="MLHQ01000032">
    <property type="protein sequence ID" value="OOF56072.1"/>
    <property type="molecule type" value="Genomic_DNA"/>
</dbReference>
<evidence type="ECO:0008006" key="4">
    <source>
        <dbReference type="Google" id="ProtNLM"/>
    </source>
</evidence>
<evidence type="ECO:0000313" key="2">
    <source>
        <dbReference type="EMBL" id="OOF56072.1"/>
    </source>
</evidence>
<dbReference type="Proteomes" id="UP000188602">
    <property type="component" value="Unassembled WGS sequence"/>
</dbReference>
<accession>A0A1V3JIE7</accession>
<name>A0A1V3JIE7_9PAST</name>
<feature type="transmembrane region" description="Helical" evidence="1">
    <location>
        <begin position="218"/>
        <end position="238"/>
    </location>
</feature>
<keyword evidence="1" id="KW-0812">Transmembrane</keyword>
<dbReference type="RefSeq" id="WP_077425467.1">
    <property type="nucleotide sequence ID" value="NZ_MLHQ01000032.1"/>
</dbReference>
<feature type="transmembrane region" description="Helical" evidence="1">
    <location>
        <begin position="65"/>
        <end position="86"/>
    </location>
</feature>
<evidence type="ECO:0000313" key="3">
    <source>
        <dbReference type="Proteomes" id="UP000188602"/>
    </source>
</evidence>
<feature type="transmembrane region" description="Helical" evidence="1">
    <location>
        <begin position="22"/>
        <end position="45"/>
    </location>
</feature>